<dbReference type="RefSeq" id="XP_043015525.1">
    <property type="nucleotide sequence ID" value="XM_043146820.1"/>
</dbReference>
<feature type="transmembrane region" description="Helical" evidence="1">
    <location>
        <begin position="370"/>
        <end position="388"/>
    </location>
</feature>
<keyword evidence="1" id="KW-0812">Transmembrane</keyword>
<evidence type="ECO:0000256" key="1">
    <source>
        <dbReference type="SAM" id="Phobius"/>
    </source>
</evidence>
<dbReference type="GeneID" id="66070006"/>
<sequence length="620" mass="68106">MEANAHSDTAGTSSASSLSVTHKRSLEITVESDRSDLEDIIPQPRRPWHRRLGEKLASRYPRANRFLVYLRGPRPKVDLPDPKPLLNINLHLRHFKIVLPLESLVSKATRPLTSLWLFALLAAGYIIGFAFFARAQSFLTPSSAFIDCTSTYWLNKNGCGLDGQQCLQGSTSGTFDFRCPAQCAGLILQNPRTIGNEQMAYVPLIVGGGDPEGTYRGDTFICAAAVQAGKISNSRGGCATLRLVGNYTNFLPLTAHGLTSIGFPTEFPLSWQFEDSTPLSNCEDNRDAALAFNVIITCLIFVVLRPKPRITFWCLVCIGFWHISLFSQPAASPPPLERAFSIFLPGLFVTYAFWRVAWRFVLPAFAKLPIEAMVLYLGPYWVGVLNNMTIDRIPISRLLATDIKSRQGGVASLVVIIIVVVALVFNQLRVIRKTGWLPYYFAWYAAGGLVVLVLSQLPGLVLRVHHYIIGMVFTPGTAFPTKISAILQGLLLGLFLNGIAAFGFDSVLQTPESLVRDAPIGSDLPSFLTNSTNWNPQIPFSNQTITWSPLLEGWSGFSLLLDDVERYSGDALNLSLAALNASIPHFFRLAMTANGTTGDYTMAATLWPNGTWVDPLTGPS</sequence>
<evidence type="ECO:0000259" key="2">
    <source>
        <dbReference type="PROSITE" id="PS50820"/>
    </source>
</evidence>
<keyword evidence="4" id="KW-1185">Reference proteome</keyword>
<dbReference type="PANTHER" id="PTHR31331">
    <property type="entry name" value="LCCL DOMAIN PROTEIN (AFU_ORTHOLOGUE AFUA_5G08630)"/>
    <property type="match status" value="1"/>
</dbReference>
<evidence type="ECO:0000313" key="3">
    <source>
        <dbReference type="EMBL" id="KAG7099055.1"/>
    </source>
</evidence>
<feature type="transmembrane region" description="Helical" evidence="1">
    <location>
        <begin position="310"/>
        <end position="327"/>
    </location>
</feature>
<dbReference type="AlphaFoldDB" id="A0A9P7V2C9"/>
<protein>
    <recommendedName>
        <fullName evidence="2">LCCL domain-containing protein</fullName>
    </recommendedName>
</protein>
<dbReference type="PROSITE" id="PS50820">
    <property type="entry name" value="LCCL"/>
    <property type="match status" value="1"/>
</dbReference>
<dbReference type="SUPFAM" id="SSF69848">
    <property type="entry name" value="LCCL domain"/>
    <property type="match status" value="1"/>
</dbReference>
<feature type="transmembrane region" description="Helical" evidence="1">
    <location>
        <begin position="409"/>
        <end position="428"/>
    </location>
</feature>
<dbReference type="Gene3D" id="2.170.130.20">
    <property type="entry name" value="LCCL-like domain"/>
    <property type="match status" value="1"/>
</dbReference>
<comment type="caution">
    <text evidence="3">The sequence shown here is derived from an EMBL/GenBank/DDBJ whole genome shotgun (WGS) entry which is preliminary data.</text>
</comment>
<dbReference type="InterPro" id="IPR036609">
    <property type="entry name" value="LCCL_sf"/>
</dbReference>
<dbReference type="KEGG" id="more:E1B28_000930"/>
<feature type="transmembrane region" description="Helical" evidence="1">
    <location>
        <begin position="483"/>
        <end position="504"/>
    </location>
</feature>
<evidence type="ECO:0000313" key="4">
    <source>
        <dbReference type="Proteomes" id="UP001049176"/>
    </source>
</evidence>
<gene>
    <name evidence="3" type="ORF">E1B28_000930</name>
</gene>
<dbReference type="Proteomes" id="UP001049176">
    <property type="component" value="Chromosome 1"/>
</dbReference>
<dbReference type="PANTHER" id="PTHR31331:SF1">
    <property type="entry name" value="CYSTEINE RICH SECRETORY PROTEIN LCCL DOMAIN CONTAINING 2"/>
    <property type="match status" value="1"/>
</dbReference>
<dbReference type="InterPro" id="IPR051957">
    <property type="entry name" value="CRISP-LCCL_domain"/>
</dbReference>
<keyword evidence="1" id="KW-0472">Membrane</keyword>
<dbReference type="OrthoDB" id="441660at2759"/>
<feature type="transmembrane region" description="Helical" evidence="1">
    <location>
        <begin position="339"/>
        <end position="358"/>
    </location>
</feature>
<feature type="transmembrane region" description="Helical" evidence="1">
    <location>
        <begin position="115"/>
        <end position="133"/>
    </location>
</feature>
<feature type="transmembrane region" description="Helical" evidence="1">
    <location>
        <begin position="440"/>
        <end position="462"/>
    </location>
</feature>
<feature type="domain" description="LCCL" evidence="2">
    <location>
        <begin position="141"/>
        <end position="261"/>
    </location>
</feature>
<dbReference type="Pfam" id="PF03815">
    <property type="entry name" value="LCCL"/>
    <property type="match status" value="1"/>
</dbReference>
<reference evidence="3" key="1">
    <citation type="journal article" date="2021" name="Genome Biol. Evol.">
        <title>The assembled and annotated genome of the fairy-ring fungus Marasmius oreades.</title>
        <authorList>
            <person name="Hiltunen M."/>
            <person name="Ament-Velasquez S.L."/>
            <person name="Johannesson H."/>
        </authorList>
    </citation>
    <scope>NUCLEOTIDE SEQUENCE</scope>
    <source>
        <strain evidence="3">03SP1</strain>
    </source>
</reference>
<proteinExistence type="predicted"/>
<accession>A0A9P7V2C9</accession>
<keyword evidence="1" id="KW-1133">Transmembrane helix</keyword>
<name>A0A9P7V2C9_9AGAR</name>
<dbReference type="EMBL" id="CM032181">
    <property type="protein sequence ID" value="KAG7099055.1"/>
    <property type="molecule type" value="Genomic_DNA"/>
</dbReference>
<dbReference type="InterPro" id="IPR004043">
    <property type="entry name" value="LCCL"/>
</dbReference>
<organism evidence="3 4">
    <name type="scientific">Marasmius oreades</name>
    <name type="common">fairy-ring Marasmius</name>
    <dbReference type="NCBI Taxonomy" id="181124"/>
    <lineage>
        <taxon>Eukaryota</taxon>
        <taxon>Fungi</taxon>
        <taxon>Dikarya</taxon>
        <taxon>Basidiomycota</taxon>
        <taxon>Agaricomycotina</taxon>
        <taxon>Agaricomycetes</taxon>
        <taxon>Agaricomycetidae</taxon>
        <taxon>Agaricales</taxon>
        <taxon>Marasmiineae</taxon>
        <taxon>Marasmiaceae</taxon>
        <taxon>Marasmius</taxon>
    </lineage>
</organism>